<accession>A0ABV9KIM9</accession>
<dbReference type="PROSITE" id="PS51186">
    <property type="entry name" value="GNAT"/>
    <property type="match status" value="1"/>
</dbReference>
<evidence type="ECO:0000313" key="2">
    <source>
        <dbReference type="EMBL" id="MFC4670020.1"/>
    </source>
</evidence>
<dbReference type="InterPro" id="IPR016181">
    <property type="entry name" value="Acyl_CoA_acyltransferase"/>
</dbReference>
<evidence type="ECO:0000313" key="3">
    <source>
        <dbReference type="Proteomes" id="UP001595973"/>
    </source>
</evidence>
<comment type="caution">
    <text evidence="2">The sequence shown here is derived from an EMBL/GenBank/DDBJ whole genome shotgun (WGS) entry which is preliminary data.</text>
</comment>
<protein>
    <submittedName>
        <fullName evidence="2">GNAT family N-acetyltransferase</fullName>
        <ecNumber evidence="2">2.3.-.-</ecNumber>
    </submittedName>
</protein>
<keyword evidence="2" id="KW-0808">Transferase</keyword>
<keyword evidence="3" id="KW-1185">Reference proteome</keyword>
<dbReference type="SUPFAM" id="SSF55729">
    <property type="entry name" value="Acyl-CoA N-acyltransferases (Nat)"/>
    <property type="match status" value="1"/>
</dbReference>
<dbReference type="Gene3D" id="3.40.630.30">
    <property type="match status" value="1"/>
</dbReference>
<dbReference type="RefSeq" id="WP_380718587.1">
    <property type="nucleotide sequence ID" value="NZ_JBHSGI010000024.1"/>
</dbReference>
<evidence type="ECO:0000259" key="1">
    <source>
        <dbReference type="PROSITE" id="PS51186"/>
    </source>
</evidence>
<dbReference type="GO" id="GO:0016746">
    <property type="term" value="F:acyltransferase activity"/>
    <property type="evidence" value="ECO:0007669"/>
    <property type="project" value="UniProtKB-KW"/>
</dbReference>
<dbReference type="EC" id="2.3.-.-" evidence="2"/>
<organism evidence="2 3">
    <name type="scientific">Seohaeicola nanhaiensis</name>
    <dbReference type="NCBI Taxonomy" id="1387282"/>
    <lineage>
        <taxon>Bacteria</taxon>
        <taxon>Pseudomonadati</taxon>
        <taxon>Pseudomonadota</taxon>
        <taxon>Alphaproteobacteria</taxon>
        <taxon>Rhodobacterales</taxon>
        <taxon>Roseobacteraceae</taxon>
        <taxon>Seohaeicola</taxon>
    </lineage>
</organism>
<dbReference type="EMBL" id="JBHSGI010000024">
    <property type="protein sequence ID" value="MFC4670020.1"/>
    <property type="molecule type" value="Genomic_DNA"/>
</dbReference>
<gene>
    <name evidence="2" type="ORF">ACFO5X_15770</name>
</gene>
<keyword evidence="2" id="KW-0012">Acyltransferase</keyword>
<dbReference type="Pfam" id="PF00583">
    <property type="entry name" value="Acetyltransf_1"/>
    <property type="match status" value="1"/>
</dbReference>
<name>A0ABV9KIM9_9RHOB</name>
<feature type="domain" description="N-acetyltransferase" evidence="1">
    <location>
        <begin position="5"/>
        <end position="159"/>
    </location>
</feature>
<dbReference type="Proteomes" id="UP001595973">
    <property type="component" value="Unassembled WGS sequence"/>
</dbReference>
<dbReference type="InterPro" id="IPR000182">
    <property type="entry name" value="GNAT_dom"/>
</dbReference>
<reference evidence="3" key="1">
    <citation type="journal article" date="2019" name="Int. J. Syst. Evol. Microbiol.">
        <title>The Global Catalogue of Microorganisms (GCM) 10K type strain sequencing project: providing services to taxonomists for standard genome sequencing and annotation.</title>
        <authorList>
            <consortium name="The Broad Institute Genomics Platform"/>
            <consortium name="The Broad Institute Genome Sequencing Center for Infectious Disease"/>
            <person name="Wu L."/>
            <person name="Ma J."/>
        </authorList>
    </citation>
    <scope>NUCLEOTIDE SEQUENCE [LARGE SCALE GENOMIC DNA]</scope>
    <source>
        <strain evidence="3">CGMCC 4.7283</strain>
    </source>
</reference>
<proteinExistence type="predicted"/>
<sequence>MTAGLSLAPIAATQFGRVAHIAVHPDQVRFSGTVRQAFDRKEPGVDFHAICVEGRSVGFFKIDHNYSEKHWFARLGEPGLRAFMIDKDHQGLGIASGAVRALGDYLPAQYPAIPSLVLTVNMANPAAVRVYRGGGFVDTGEIWEGGMAGPQLVMRLPLKG</sequence>